<dbReference type="GO" id="GO:0046394">
    <property type="term" value="P:carboxylic acid biosynthetic process"/>
    <property type="evidence" value="ECO:0007669"/>
    <property type="project" value="UniProtKB-ARBA"/>
</dbReference>
<accession>A0A382EFD3</accession>
<dbReference type="GO" id="GO:0003824">
    <property type="term" value="F:catalytic activity"/>
    <property type="evidence" value="ECO:0007669"/>
    <property type="project" value="InterPro"/>
</dbReference>
<dbReference type="InterPro" id="IPR043131">
    <property type="entry name" value="BCAT-like_N"/>
</dbReference>
<comment type="similarity">
    <text evidence="2">Belongs to the class-IV pyridoxal-phosphate-dependent aminotransferase family.</text>
</comment>
<keyword evidence="3" id="KW-0663">Pyridoxal phosphate</keyword>
<dbReference type="InterPro" id="IPR001544">
    <property type="entry name" value="Aminotrans_IV"/>
</dbReference>
<dbReference type="InterPro" id="IPR043132">
    <property type="entry name" value="BCAT-like_C"/>
</dbReference>
<dbReference type="Gene3D" id="3.30.470.10">
    <property type="match status" value="1"/>
</dbReference>
<reference evidence="4" key="1">
    <citation type="submission" date="2018-05" db="EMBL/GenBank/DDBJ databases">
        <authorList>
            <person name="Lanie J.A."/>
            <person name="Ng W.-L."/>
            <person name="Kazmierczak K.M."/>
            <person name="Andrzejewski T.M."/>
            <person name="Davidsen T.M."/>
            <person name="Wayne K.J."/>
            <person name="Tettelin H."/>
            <person name="Glass J.I."/>
            <person name="Rusch D."/>
            <person name="Podicherti R."/>
            <person name="Tsui H.-C.T."/>
            <person name="Winkler M.E."/>
        </authorList>
    </citation>
    <scope>NUCLEOTIDE SEQUENCE</scope>
</reference>
<dbReference type="EMBL" id="UINC01044224">
    <property type="protein sequence ID" value="SVB49380.1"/>
    <property type="molecule type" value="Genomic_DNA"/>
</dbReference>
<protein>
    <recommendedName>
        <fullName evidence="5">Branched-chain-amino-acid aminotransferase</fullName>
    </recommendedName>
</protein>
<dbReference type="AlphaFoldDB" id="A0A382EFD3"/>
<dbReference type="NCBIfam" id="NF005209">
    <property type="entry name" value="PRK06680.1"/>
    <property type="match status" value="1"/>
</dbReference>
<evidence type="ECO:0008006" key="5">
    <source>
        <dbReference type="Google" id="ProtNLM"/>
    </source>
</evidence>
<comment type="cofactor">
    <cofactor evidence="1">
        <name>pyridoxal 5'-phosphate</name>
        <dbReference type="ChEBI" id="CHEBI:597326"/>
    </cofactor>
</comment>
<dbReference type="InterPro" id="IPR050571">
    <property type="entry name" value="Class-IV_PLP-Dep_Aminotrnsfr"/>
</dbReference>
<organism evidence="4">
    <name type="scientific">marine metagenome</name>
    <dbReference type="NCBI Taxonomy" id="408172"/>
    <lineage>
        <taxon>unclassified sequences</taxon>
        <taxon>metagenomes</taxon>
        <taxon>ecological metagenomes</taxon>
    </lineage>
</organism>
<dbReference type="PANTHER" id="PTHR42743">
    <property type="entry name" value="AMINO-ACID AMINOTRANSFERASE"/>
    <property type="match status" value="1"/>
</dbReference>
<evidence type="ECO:0000256" key="3">
    <source>
        <dbReference type="ARBA" id="ARBA00022898"/>
    </source>
</evidence>
<dbReference type="GO" id="GO:0005829">
    <property type="term" value="C:cytosol"/>
    <property type="evidence" value="ECO:0007669"/>
    <property type="project" value="TreeGrafter"/>
</dbReference>
<proteinExistence type="inferred from homology"/>
<dbReference type="Pfam" id="PF01063">
    <property type="entry name" value="Aminotran_4"/>
    <property type="match status" value="1"/>
</dbReference>
<dbReference type="PANTHER" id="PTHR42743:SF11">
    <property type="entry name" value="AMINODEOXYCHORISMATE LYASE"/>
    <property type="match status" value="1"/>
</dbReference>
<evidence type="ECO:0000313" key="4">
    <source>
        <dbReference type="EMBL" id="SVB49380.1"/>
    </source>
</evidence>
<evidence type="ECO:0000256" key="1">
    <source>
        <dbReference type="ARBA" id="ARBA00001933"/>
    </source>
</evidence>
<evidence type="ECO:0000256" key="2">
    <source>
        <dbReference type="ARBA" id="ARBA00009320"/>
    </source>
</evidence>
<gene>
    <name evidence="4" type="ORF">METZ01_LOCUS202234</name>
</gene>
<dbReference type="SUPFAM" id="SSF56752">
    <property type="entry name" value="D-aminoacid aminotransferase-like PLP-dependent enzymes"/>
    <property type="match status" value="1"/>
</dbReference>
<dbReference type="Gene3D" id="3.20.10.10">
    <property type="entry name" value="D-amino Acid Aminotransferase, subunit A, domain 2"/>
    <property type="match status" value="1"/>
</dbReference>
<sequence length="287" mass="31806">MPRISYVNGQYLPLSQATVNVEDRGYQLADGVYEVIAIFNGLLVDKVDHLRRLARSLNELRISLPVNISALNFIMNETIRKNRVVNGKLYLQITRGVAPRDHAFPANCKSSIVVTVSNVSWPSRDESKQGCSVITAADIRWKRVDIKSVSLLPNVLAKQEAIDAGADETWLVNEEGYITEGTASNAWIVTQNNQLVTRQTDENILAGVTRKTILKLVEEEGIEIVERPFTVIEAQSAKEAFFTSSTALIKPVTSIDNVSIGNGNSGLMTCALIDKYFEFMENLTENS</sequence>
<dbReference type="FunFam" id="3.20.10.10:FF:000002">
    <property type="entry name" value="D-alanine aminotransferase"/>
    <property type="match status" value="1"/>
</dbReference>
<name>A0A382EFD3_9ZZZZ</name>
<dbReference type="GO" id="GO:0008652">
    <property type="term" value="P:amino acid biosynthetic process"/>
    <property type="evidence" value="ECO:0007669"/>
    <property type="project" value="UniProtKB-ARBA"/>
</dbReference>
<dbReference type="InterPro" id="IPR036038">
    <property type="entry name" value="Aminotransferase-like"/>
</dbReference>